<feature type="region of interest" description="Disordered" evidence="1">
    <location>
        <begin position="1"/>
        <end position="21"/>
    </location>
</feature>
<dbReference type="SUPFAM" id="SSF53756">
    <property type="entry name" value="UDP-Glycosyltransferase/glycogen phosphorylase"/>
    <property type="match status" value="1"/>
</dbReference>
<evidence type="ECO:0000259" key="3">
    <source>
        <dbReference type="Pfam" id="PF13439"/>
    </source>
</evidence>
<dbReference type="KEGG" id="ppru:FDP22_00100"/>
<gene>
    <name evidence="4" type="ORF">FDP22_00100</name>
</gene>
<reference evidence="4 5" key="1">
    <citation type="submission" date="2019-06" db="EMBL/GenBank/DDBJ databases">
        <title>Genome sequence of Rhodobacteraceae bacterium D4M1.</title>
        <authorList>
            <person name="Cao J."/>
        </authorList>
    </citation>
    <scope>NUCLEOTIDE SEQUENCE [LARGE SCALE GENOMIC DNA]</scope>
    <source>
        <strain evidence="4 5">D4M1</strain>
    </source>
</reference>
<proteinExistence type="predicted"/>
<dbReference type="Pfam" id="PF00534">
    <property type="entry name" value="Glycos_transf_1"/>
    <property type="match status" value="1"/>
</dbReference>
<keyword evidence="5" id="KW-1185">Reference proteome</keyword>
<dbReference type="EMBL" id="CP040818">
    <property type="protein sequence ID" value="QDL90337.1"/>
    <property type="molecule type" value="Genomic_DNA"/>
</dbReference>
<organism evidence="4 5">
    <name type="scientific">Paroceanicella profunda</name>
    <dbReference type="NCBI Taxonomy" id="2579971"/>
    <lineage>
        <taxon>Bacteria</taxon>
        <taxon>Pseudomonadati</taxon>
        <taxon>Pseudomonadota</taxon>
        <taxon>Alphaproteobacteria</taxon>
        <taxon>Rhodobacterales</taxon>
        <taxon>Paracoccaceae</taxon>
        <taxon>Paroceanicella</taxon>
    </lineage>
</organism>
<dbReference type="RefSeq" id="WP_138575832.1">
    <property type="nucleotide sequence ID" value="NZ_CP040818.1"/>
</dbReference>
<dbReference type="Pfam" id="PF13439">
    <property type="entry name" value="Glyco_transf_4"/>
    <property type="match status" value="1"/>
</dbReference>
<feature type="domain" description="Glycosyltransferase subfamily 4-like N-terminal" evidence="3">
    <location>
        <begin position="35"/>
        <end position="190"/>
    </location>
</feature>
<dbReference type="PANTHER" id="PTHR45947">
    <property type="entry name" value="SULFOQUINOVOSYL TRANSFERASE SQD2"/>
    <property type="match status" value="1"/>
</dbReference>
<protein>
    <submittedName>
        <fullName evidence="4">Glycosyltransferase family 4 protein</fullName>
    </submittedName>
</protein>
<feature type="domain" description="Glycosyl transferase family 1" evidence="2">
    <location>
        <begin position="214"/>
        <end position="373"/>
    </location>
</feature>
<evidence type="ECO:0000313" key="5">
    <source>
        <dbReference type="Proteomes" id="UP000305888"/>
    </source>
</evidence>
<keyword evidence="4" id="KW-0808">Transferase</keyword>
<dbReference type="OrthoDB" id="5147801at2"/>
<evidence type="ECO:0000259" key="2">
    <source>
        <dbReference type="Pfam" id="PF00534"/>
    </source>
</evidence>
<dbReference type="GO" id="GO:0016758">
    <property type="term" value="F:hexosyltransferase activity"/>
    <property type="evidence" value="ECO:0007669"/>
    <property type="project" value="TreeGrafter"/>
</dbReference>
<dbReference type="PANTHER" id="PTHR45947:SF3">
    <property type="entry name" value="SULFOQUINOVOSYL TRANSFERASE SQD2"/>
    <property type="match status" value="1"/>
</dbReference>
<dbReference type="InterPro" id="IPR050194">
    <property type="entry name" value="Glycosyltransferase_grp1"/>
</dbReference>
<accession>A0A5B8FFV8</accession>
<dbReference type="Gene3D" id="3.40.50.2000">
    <property type="entry name" value="Glycogen Phosphorylase B"/>
    <property type="match status" value="2"/>
</dbReference>
<name>A0A5B8FFV8_9RHOB</name>
<evidence type="ECO:0000256" key="1">
    <source>
        <dbReference type="SAM" id="MobiDB-lite"/>
    </source>
</evidence>
<dbReference type="AlphaFoldDB" id="A0A5B8FFV8"/>
<evidence type="ECO:0000313" key="4">
    <source>
        <dbReference type="EMBL" id="QDL90337.1"/>
    </source>
</evidence>
<dbReference type="InterPro" id="IPR001296">
    <property type="entry name" value="Glyco_trans_1"/>
</dbReference>
<dbReference type="InterPro" id="IPR028098">
    <property type="entry name" value="Glyco_trans_4-like_N"/>
</dbReference>
<sequence>MEQSSSGQEQEHTRGGPDHAPGFTVLQLVPALNEGGVERGAIEISSAITAAGGRALVASAGGRLEQALRRAGGELIRLPGFDAKNPLKLPDFIRAIREIILAEKVDIVHARSRGPAWAGWFAARAEGCPFVTTYHGSYSEGFPGKRLYNSVMAKGRPVIAVSEFIAARVMERHGVAREDIVVIPRGADLEVFDEALVTPQRTAAITADWELTEDPRPIVLLPGRLTRWKGQGLLVEAAALIAQGGRLPFRIVLAGGDPYGAFGREIEAQAQAAGLMHDVSLVGSVTDMPAALKLSAVVVCPSLEPEAFGRSVVEAQAMSRPVIAANHGGARETVADGVSGWLVPPGDAAALAGALRHAMALSGEERARIGAAGLERVRARYSIAAMQAATLEVYAEVLRRG</sequence>
<dbReference type="CDD" id="cd03819">
    <property type="entry name" value="GT4_WavL-like"/>
    <property type="match status" value="1"/>
</dbReference>
<dbReference type="Proteomes" id="UP000305888">
    <property type="component" value="Chromosome"/>
</dbReference>